<comment type="caution">
    <text evidence="2">The sequence shown here is derived from an EMBL/GenBank/DDBJ whole genome shotgun (WGS) entry which is preliminary data.</text>
</comment>
<evidence type="ECO:0000313" key="3">
    <source>
        <dbReference type="Proteomes" id="UP000256869"/>
    </source>
</evidence>
<dbReference type="Proteomes" id="UP000256869">
    <property type="component" value="Unassembled WGS sequence"/>
</dbReference>
<sequence>MENKRKFSWKRLLIWSLALIVVLGISGIIAANYAVNKVIDSMANNLVLEEITEPIETEQSVIPTGTNESSSPVVSEEVPMSTSSVQPDNNEPIQSAENTPEQQPSTPGKAEINDTDKAGVYNPEVSVKKANDIKDKVTVSEKVDVTSILMGNLSLSDIKLIQELAGGGMTRDEKREARKVLLDKLSPEEYNTLSKIAKKYGVSQGKTYDQAEEEESKASQ</sequence>
<evidence type="ECO:0000313" key="2">
    <source>
        <dbReference type="EMBL" id="RED65823.1"/>
    </source>
</evidence>
<reference evidence="2 3" key="1">
    <citation type="submission" date="2018-07" db="EMBL/GenBank/DDBJ databases">
        <title>Genomic Encyclopedia of Type Strains, Phase III (KMG-III): the genomes of soil and plant-associated and newly described type strains.</title>
        <authorList>
            <person name="Whitman W."/>
        </authorList>
    </citation>
    <scope>NUCLEOTIDE SEQUENCE [LARGE SCALE GENOMIC DNA]</scope>
    <source>
        <strain evidence="2 3">CECT 8236</strain>
    </source>
</reference>
<dbReference type="OrthoDB" id="2666791at2"/>
<feature type="compositionally biased region" description="Polar residues" evidence="1">
    <location>
        <begin position="86"/>
        <end position="106"/>
    </location>
</feature>
<feature type="region of interest" description="Disordered" evidence="1">
    <location>
        <begin position="58"/>
        <end position="120"/>
    </location>
</feature>
<name>A0A3D9IVF8_9BACL</name>
<dbReference type="EMBL" id="QRDY01000001">
    <property type="protein sequence ID" value="RED65823.1"/>
    <property type="molecule type" value="Genomic_DNA"/>
</dbReference>
<dbReference type="RefSeq" id="WP_115990800.1">
    <property type="nucleotide sequence ID" value="NZ_QRDY01000001.1"/>
</dbReference>
<evidence type="ECO:0000256" key="1">
    <source>
        <dbReference type="SAM" id="MobiDB-lite"/>
    </source>
</evidence>
<gene>
    <name evidence="2" type="ORF">DFP95_101315</name>
</gene>
<feature type="compositionally biased region" description="Low complexity" evidence="1">
    <location>
        <begin position="68"/>
        <end position="85"/>
    </location>
</feature>
<keyword evidence="3" id="KW-1185">Reference proteome</keyword>
<accession>A0A3D9IVF8</accession>
<feature type="compositionally biased region" description="Polar residues" evidence="1">
    <location>
        <begin position="58"/>
        <end position="67"/>
    </location>
</feature>
<dbReference type="AlphaFoldDB" id="A0A3D9IVF8"/>
<organism evidence="2 3">
    <name type="scientific">Cohnella lupini</name>
    <dbReference type="NCBI Taxonomy" id="1294267"/>
    <lineage>
        <taxon>Bacteria</taxon>
        <taxon>Bacillati</taxon>
        <taxon>Bacillota</taxon>
        <taxon>Bacilli</taxon>
        <taxon>Bacillales</taxon>
        <taxon>Paenibacillaceae</taxon>
        <taxon>Cohnella</taxon>
    </lineage>
</organism>
<proteinExistence type="predicted"/>
<protein>
    <submittedName>
        <fullName evidence="2">Uncharacterized protein</fullName>
    </submittedName>
</protein>